<dbReference type="Gene3D" id="3.40.50.150">
    <property type="entry name" value="Vaccinia Virus protein VP39"/>
    <property type="match status" value="1"/>
</dbReference>
<dbReference type="InterPro" id="IPR029063">
    <property type="entry name" value="SAM-dependent_MTases_sf"/>
</dbReference>
<organism evidence="4 5">
    <name type="scientific">Hoeflea prorocentri</name>
    <dbReference type="NCBI Taxonomy" id="1922333"/>
    <lineage>
        <taxon>Bacteria</taxon>
        <taxon>Pseudomonadati</taxon>
        <taxon>Pseudomonadota</taxon>
        <taxon>Alphaproteobacteria</taxon>
        <taxon>Hyphomicrobiales</taxon>
        <taxon>Rhizobiaceae</taxon>
        <taxon>Hoeflea</taxon>
    </lineage>
</organism>
<accession>A0A9X3UI97</accession>
<dbReference type="GO" id="GO:0008168">
    <property type="term" value="F:methyltransferase activity"/>
    <property type="evidence" value="ECO:0007669"/>
    <property type="project" value="UniProtKB-KW"/>
</dbReference>
<dbReference type="Pfam" id="PF13649">
    <property type="entry name" value="Methyltransf_25"/>
    <property type="match status" value="1"/>
</dbReference>
<keyword evidence="1 4" id="KW-0489">Methyltransferase</keyword>
<keyword evidence="5" id="KW-1185">Reference proteome</keyword>
<dbReference type="Proteomes" id="UP001151234">
    <property type="component" value="Unassembled WGS sequence"/>
</dbReference>
<evidence type="ECO:0000313" key="4">
    <source>
        <dbReference type="EMBL" id="MDA5397499.1"/>
    </source>
</evidence>
<reference evidence="4" key="1">
    <citation type="submission" date="2022-11" db="EMBL/GenBank/DDBJ databases">
        <title>Draft genome sequence of Hoeflea poritis E7-10 and Hoeflea prorocentri PM5-8, separated from scleractinian coral Porites lutea and marine dinoflagellate.</title>
        <authorList>
            <person name="Zhang G."/>
            <person name="Wei Q."/>
            <person name="Cai L."/>
        </authorList>
    </citation>
    <scope>NUCLEOTIDE SEQUENCE</scope>
    <source>
        <strain evidence="4">PM5-8</strain>
    </source>
</reference>
<gene>
    <name evidence="4" type="ORF">OQ273_02835</name>
</gene>
<proteinExistence type="predicted"/>
<dbReference type="AlphaFoldDB" id="A0A9X3UI97"/>
<dbReference type="PANTHER" id="PTHR43861:SF1">
    <property type="entry name" value="TRANS-ACONITATE 2-METHYLTRANSFERASE"/>
    <property type="match status" value="1"/>
</dbReference>
<feature type="domain" description="Methyltransferase" evidence="3">
    <location>
        <begin position="46"/>
        <end position="138"/>
    </location>
</feature>
<dbReference type="GO" id="GO:0032259">
    <property type="term" value="P:methylation"/>
    <property type="evidence" value="ECO:0007669"/>
    <property type="project" value="UniProtKB-KW"/>
</dbReference>
<protein>
    <submittedName>
        <fullName evidence="4">Class I SAM-dependent methyltransferase</fullName>
    </submittedName>
</protein>
<dbReference type="EMBL" id="JAPJZI010000001">
    <property type="protein sequence ID" value="MDA5397499.1"/>
    <property type="molecule type" value="Genomic_DNA"/>
</dbReference>
<evidence type="ECO:0000259" key="3">
    <source>
        <dbReference type="Pfam" id="PF13649"/>
    </source>
</evidence>
<evidence type="ECO:0000313" key="5">
    <source>
        <dbReference type="Proteomes" id="UP001151234"/>
    </source>
</evidence>
<evidence type="ECO:0000256" key="1">
    <source>
        <dbReference type="ARBA" id="ARBA00022603"/>
    </source>
</evidence>
<name>A0A9X3UI97_9HYPH</name>
<dbReference type="RefSeq" id="WP_267988960.1">
    <property type="nucleotide sequence ID" value="NZ_JAPJZI010000001.1"/>
</dbReference>
<dbReference type="SUPFAM" id="SSF53335">
    <property type="entry name" value="S-adenosyl-L-methionine-dependent methyltransferases"/>
    <property type="match status" value="1"/>
</dbReference>
<dbReference type="CDD" id="cd02440">
    <property type="entry name" value="AdoMet_MTases"/>
    <property type="match status" value="1"/>
</dbReference>
<dbReference type="InterPro" id="IPR041698">
    <property type="entry name" value="Methyltransf_25"/>
</dbReference>
<comment type="caution">
    <text evidence="4">The sequence shown here is derived from an EMBL/GenBank/DDBJ whole genome shotgun (WGS) entry which is preliminary data.</text>
</comment>
<keyword evidence="2" id="KW-0808">Transferase</keyword>
<dbReference type="PANTHER" id="PTHR43861">
    <property type="entry name" value="TRANS-ACONITATE 2-METHYLTRANSFERASE-RELATED"/>
    <property type="match status" value="1"/>
</dbReference>
<sequence>MAESDGVFEDPLYTDPQFAQLYDANFGPERADFDFCKRLAADAGSVLDLGCGTGALLAALSKGRNLTGVDPASAMLEIARQRPGGERVQWVEADARTVRLERRFDLVLLTGHAFQVFLTREDQLSALETIAHHLSPDGRFIFDTRNPSLKSWKRWTPEDRQQIEHPEHGNVETWNNVSEDPATGIVSYETYYRILRTGRTLSTVSQIVFPQKDVLDELLDAAGLAVEQWYGD</sequence>
<evidence type="ECO:0000256" key="2">
    <source>
        <dbReference type="ARBA" id="ARBA00022679"/>
    </source>
</evidence>